<feature type="compositionally biased region" description="Low complexity" evidence="3">
    <location>
        <begin position="39"/>
        <end position="49"/>
    </location>
</feature>
<evidence type="ECO:0000259" key="4">
    <source>
        <dbReference type="PROSITE" id="PS50222"/>
    </source>
</evidence>
<dbReference type="InterPro" id="IPR045198">
    <property type="entry name" value="CNBL1-10"/>
</dbReference>
<dbReference type="Pfam" id="PF13499">
    <property type="entry name" value="EF-hand_7"/>
    <property type="match status" value="1"/>
</dbReference>
<dbReference type="PANTHER" id="PTHR23056:SF110">
    <property type="entry name" value="CALMODULIN"/>
    <property type="match status" value="1"/>
</dbReference>
<keyword evidence="6" id="KW-1185">Reference proteome</keyword>
<gene>
    <name evidence="5" type="ORF">M0813_27587</name>
</gene>
<keyword evidence="1" id="KW-0677">Repeat</keyword>
<dbReference type="PROSITE" id="PS50222">
    <property type="entry name" value="EF_HAND_2"/>
    <property type="match status" value="2"/>
</dbReference>
<dbReference type="InterPro" id="IPR018247">
    <property type="entry name" value="EF_Hand_1_Ca_BS"/>
</dbReference>
<protein>
    <submittedName>
        <fullName evidence="5">Calcineurin b</fullName>
    </submittedName>
</protein>
<name>A0ABQ8XW54_9EUKA</name>
<dbReference type="PROSITE" id="PS00018">
    <property type="entry name" value="EF_HAND_1"/>
    <property type="match status" value="2"/>
</dbReference>
<evidence type="ECO:0000256" key="3">
    <source>
        <dbReference type="SAM" id="MobiDB-lite"/>
    </source>
</evidence>
<feature type="compositionally biased region" description="Basic and acidic residues" evidence="3">
    <location>
        <begin position="20"/>
        <end position="38"/>
    </location>
</feature>
<dbReference type="SUPFAM" id="SSF47473">
    <property type="entry name" value="EF-hand"/>
    <property type="match status" value="1"/>
</dbReference>
<dbReference type="SMART" id="SM00054">
    <property type="entry name" value="EFh"/>
    <property type="match status" value="3"/>
</dbReference>
<sequence length="240" mass="27710">MGNICPSKKEIKTKTTKKKEKSEKSPLLEKKEKSKNTSENDSTSTSSYNLEPKKYQSKLRKKEIEELMQKTKFTKEQILLLFDFFKKISAMIIDDDIIDNDEFEEALGLAGSKFATRLFEGFDENGKVDFDEFCLALVPFSDQGTIEDRVYFSFQVYDINGNGQIEKSELFLLLNSCLEDQFKLSLGENELQNIVDQTFNEIDTDGSGTIDYEEYMIYAKLHPKIMENLKIELPCLSKKK</sequence>
<keyword evidence="2" id="KW-0106">Calcium</keyword>
<evidence type="ECO:0000313" key="5">
    <source>
        <dbReference type="EMBL" id="KAJ6236842.1"/>
    </source>
</evidence>
<dbReference type="PANTHER" id="PTHR23056">
    <property type="entry name" value="CALCINEURIN B"/>
    <property type="match status" value="1"/>
</dbReference>
<dbReference type="InterPro" id="IPR002048">
    <property type="entry name" value="EF_hand_dom"/>
</dbReference>
<organism evidence="5 6">
    <name type="scientific">Anaeramoeba flamelloides</name>
    <dbReference type="NCBI Taxonomy" id="1746091"/>
    <lineage>
        <taxon>Eukaryota</taxon>
        <taxon>Metamonada</taxon>
        <taxon>Anaeramoebidae</taxon>
        <taxon>Anaeramoeba</taxon>
    </lineage>
</organism>
<dbReference type="Proteomes" id="UP001150062">
    <property type="component" value="Unassembled WGS sequence"/>
</dbReference>
<feature type="domain" description="EF-hand" evidence="4">
    <location>
        <begin position="145"/>
        <end position="180"/>
    </location>
</feature>
<feature type="region of interest" description="Disordered" evidence="3">
    <location>
        <begin position="1"/>
        <end position="49"/>
    </location>
</feature>
<reference evidence="5" key="1">
    <citation type="submission" date="2022-08" db="EMBL/GenBank/DDBJ databases">
        <title>Novel sulfate-reducing endosymbionts in the free-living metamonad Anaeramoeba.</title>
        <authorList>
            <person name="Jerlstrom-Hultqvist J."/>
            <person name="Cepicka I."/>
            <person name="Gallot-Lavallee L."/>
            <person name="Salas-Leiva D."/>
            <person name="Curtis B.A."/>
            <person name="Zahonova K."/>
            <person name="Pipaliya S."/>
            <person name="Dacks J."/>
            <person name="Roger A.J."/>
        </authorList>
    </citation>
    <scope>NUCLEOTIDE SEQUENCE</scope>
    <source>
        <strain evidence="5">Schooner1</strain>
    </source>
</reference>
<dbReference type="InterPro" id="IPR011992">
    <property type="entry name" value="EF-hand-dom_pair"/>
</dbReference>
<accession>A0ABQ8XW54</accession>
<evidence type="ECO:0000256" key="2">
    <source>
        <dbReference type="ARBA" id="ARBA00022837"/>
    </source>
</evidence>
<dbReference type="Gene3D" id="1.10.238.10">
    <property type="entry name" value="EF-hand"/>
    <property type="match status" value="1"/>
</dbReference>
<comment type="caution">
    <text evidence="5">The sequence shown here is derived from an EMBL/GenBank/DDBJ whole genome shotgun (WGS) entry which is preliminary data.</text>
</comment>
<feature type="domain" description="EF-hand" evidence="4">
    <location>
        <begin position="190"/>
        <end position="225"/>
    </location>
</feature>
<dbReference type="PRINTS" id="PR00450">
    <property type="entry name" value="RECOVERIN"/>
</dbReference>
<evidence type="ECO:0000256" key="1">
    <source>
        <dbReference type="ARBA" id="ARBA00022737"/>
    </source>
</evidence>
<dbReference type="EMBL" id="JAOAOG010000242">
    <property type="protein sequence ID" value="KAJ6236842.1"/>
    <property type="molecule type" value="Genomic_DNA"/>
</dbReference>
<proteinExistence type="predicted"/>
<dbReference type="CDD" id="cd00051">
    <property type="entry name" value="EFh"/>
    <property type="match status" value="1"/>
</dbReference>
<evidence type="ECO:0000313" key="6">
    <source>
        <dbReference type="Proteomes" id="UP001150062"/>
    </source>
</evidence>